<evidence type="ECO:0008006" key="3">
    <source>
        <dbReference type="Google" id="ProtNLM"/>
    </source>
</evidence>
<gene>
    <name evidence="1" type="ORF">G6F64_011261</name>
</gene>
<dbReference type="AlphaFoldDB" id="A0A9P6WZK0"/>
<proteinExistence type="predicted"/>
<dbReference type="EMBL" id="JAANQT010002661">
    <property type="protein sequence ID" value="KAG1302055.1"/>
    <property type="molecule type" value="Genomic_DNA"/>
</dbReference>
<name>A0A9P6WZK0_RHIOR</name>
<comment type="caution">
    <text evidence="1">The sequence shown here is derived from an EMBL/GenBank/DDBJ whole genome shotgun (WGS) entry which is preliminary data.</text>
</comment>
<organism evidence="1 2">
    <name type="scientific">Rhizopus oryzae</name>
    <name type="common">Mucormycosis agent</name>
    <name type="synonym">Rhizopus arrhizus var. delemar</name>
    <dbReference type="NCBI Taxonomy" id="64495"/>
    <lineage>
        <taxon>Eukaryota</taxon>
        <taxon>Fungi</taxon>
        <taxon>Fungi incertae sedis</taxon>
        <taxon>Mucoromycota</taxon>
        <taxon>Mucoromycotina</taxon>
        <taxon>Mucoromycetes</taxon>
        <taxon>Mucorales</taxon>
        <taxon>Mucorineae</taxon>
        <taxon>Rhizopodaceae</taxon>
        <taxon>Rhizopus</taxon>
    </lineage>
</organism>
<reference evidence="1" key="1">
    <citation type="journal article" date="2020" name="Microb. Genom.">
        <title>Genetic diversity of clinical and environmental Mucorales isolates obtained from an investigation of mucormycosis cases among solid organ transplant recipients.</title>
        <authorList>
            <person name="Nguyen M.H."/>
            <person name="Kaul D."/>
            <person name="Muto C."/>
            <person name="Cheng S.J."/>
            <person name="Richter R.A."/>
            <person name="Bruno V.M."/>
            <person name="Liu G."/>
            <person name="Beyhan S."/>
            <person name="Sundermann A.J."/>
            <person name="Mounaud S."/>
            <person name="Pasculle A.W."/>
            <person name="Nierman W.C."/>
            <person name="Driscoll E."/>
            <person name="Cumbie R."/>
            <person name="Clancy C.J."/>
            <person name="Dupont C.L."/>
        </authorList>
    </citation>
    <scope>NUCLEOTIDE SEQUENCE</scope>
    <source>
        <strain evidence="1">GL11</strain>
    </source>
</reference>
<dbReference type="OrthoDB" id="2262137at2759"/>
<sequence>MTDIDFSCLQTQNLSRERLIKITSSLVENSEQFLKSTKDLLDAFTQSDAKELKIALNDIINQFDSLNLMVGVIKLTNPIKMIQTIDLSNTVSEKNKLNFSEIKQTELDKPIIKEEVEQRMMFNSKVQVNDSERLQPMNDKIEKNMKHLSSTQFLEQFEKTANDFAQSNHLSLNDVWKFLLVHAVPPKYTLWVKENLVNRYSIWSEAKSAYLHQFPDKMDKKPVTYRQERYAEYLLQLQMKEFDPISEFNEKFGTFSKNACMNLYDPSLLNRYIRSLSPKYRLLLTEALQKPTTNQPHSLDDLMRLTTRLISESNQQNITSAYASPPYSYVNDKHLYNNQKRLVPESKEETIAHKRTHF</sequence>
<keyword evidence="2" id="KW-1185">Reference proteome</keyword>
<evidence type="ECO:0000313" key="1">
    <source>
        <dbReference type="EMBL" id="KAG1302055.1"/>
    </source>
</evidence>
<dbReference type="Proteomes" id="UP000716291">
    <property type="component" value="Unassembled WGS sequence"/>
</dbReference>
<evidence type="ECO:0000313" key="2">
    <source>
        <dbReference type="Proteomes" id="UP000716291"/>
    </source>
</evidence>
<accession>A0A9P6WZK0</accession>
<protein>
    <recommendedName>
        <fullName evidence="3">Retrotransposon gag domain-containing protein</fullName>
    </recommendedName>
</protein>